<comment type="function">
    <text evidence="3">Hydrolase that can remove conjugated ubiquitin from proteins and may therefore play an important regulatory role at the level of protein turnover by preventing degradation.</text>
</comment>
<dbReference type="SUPFAM" id="SSF54001">
    <property type="entry name" value="Cysteine proteinases"/>
    <property type="match status" value="1"/>
</dbReference>
<dbReference type="InterPro" id="IPR038765">
    <property type="entry name" value="Papain-like_cys_pep_sf"/>
</dbReference>
<dbReference type="AlphaFoldDB" id="A0A061FNX4"/>
<evidence type="ECO:0000313" key="6">
    <source>
        <dbReference type="Proteomes" id="UP000026915"/>
    </source>
</evidence>
<evidence type="ECO:0000313" key="5">
    <source>
        <dbReference type="EMBL" id="EOY19030.1"/>
    </source>
</evidence>
<dbReference type="InterPro" id="IPR047947">
    <property type="entry name" value="OTU4_OTU"/>
</dbReference>
<keyword evidence="3" id="KW-0963">Cytoplasm</keyword>
<dbReference type="EMBL" id="CM001888">
    <property type="protein sequence ID" value="EOY19030.1"/>
    <property type="molecule type" value="Genomic_DNA"/>
</dbReference>
<dbReference type="Pfam" id="PF02338">
    <property type="entry name" value="OTU"/>
    <property type="match status" value="1"/>
</dbReference>
<evidence type="ECO:0000256" key="2">
    <source>
        <dbReference type="ARBA" id="ARBA00022801"/>
    </source>
</evidence>
<keyword evidence="6" id="KW-1185">Reference proteome</keyword>
<dbReference type="CDD" id="cd22760">
    <property type="entry name" value="OTU_plant_OTU4-like"/>
    <property type="match status" value="1"/>
</dbReference>
<dbReference type="InParanoid" id="A0A061FNX4"/>
<keyword evidence="3" id="KW-0833">Ubl conjugation pathway</keyword>
<evidence type="ECO:0000256" key="3">
    <source>
        <dbReference type="RuleBase" id="RU367104"/>
    </source>
</evidence>
<dbReference type="PANTHER" id="PTHR13312:SF6">
    <property type="entry name" value="UBIQUITIN THIOESTERASE OTU"/>
    <property type="match status" value="1"/>
</dbReference>
<dbReference type="Gene3D" id="3.90.70.80">
    <property type="match status" value="1"/>
</dbReference>
<dbReference type="GO" id="GO:0005737">
    <property type="term" value="C:cytoplasm"/>
    <property type="evidence" value="ECO:0007669"/>
    <property type="project" value="UniProtKB-SubCell"/>
</dbReference>
<dbReference type="STRING" id="3641.A0A061FNX4"/>
<dbReference type="FunFam" id="3.90.70.80:FF:000007">
    <property type="entry name" value="OTU domain-containing protein"/>
    <property type="match status" value="1"/>
</dbReference>
<comment type="subcellular location">
    <subcellularLocation>
        <location evidence="3">Cytoplasm</location>
    </subcellularLocation>
</comment>
<comment type="catalytic activity">
    <reaction evidence="1 3">
        <text>Thiol-dependent hydrolysis of ester, thioester, amide, peptide and isopeptide bonds formed by the C-terminal Gly of ubiquitin (a 76-residue protein attached to proteins as an intracellular targeting signal).</text>
        <dbReference type="EC" id="3.4.19.12"/>
    </reaction>
</comment>
<dbReference type="Gramene" id="EOY19030">
    <property type="protein sequence ID" value="EOY19030"/>
    <property type="gene ID" value="TCM_043657"/>
</dbReference>
<keyword evidence="3" id="KW-0788">Thiol protease</keyword>
<dbReference type="HOGENOM" id="CLU_081990_0_0_1"/>
<dbReference type="OMA" id="FRREGCC"/>
<dbReference type="PANTHER" id="PTHR13312">
    <property type="entry name" value="HIV-INDUCED PROTEIN-7-LIKE PROTEASE"/>
    <property type="match status" value="1"/>
</dbReference>
<name>A0A061FNX4_THECC</name>
<proteinExistence type="predicted"/>
<keyword evidence="2 3" id="KW-0378">Hydrolase</keyword>
<protein>
    <recommendedName>
        <fullName evidence="3">Ubiquitin thioesterase OTU</fullName>
        <ecNumber evidence="3">3.4.19.12</ecNumber>
    </recommendedName>
</protein>
<dbReference type="eggNOG" id="KOG2606">
    <property type="taxonomic scope" value="Eukaryota"/>
</dbReference>
<dbReference type="GO" id="GO:0004843">
    <property type="term" value="F:cysteine-type deubiquitinase activity"/>
    <property type="evidence" value="ECO:0000318"/>
    <property type="project" value="GO_Central"/>
</dbReference>
<dbReference type="PROSITE" id="PS50802">
    <property type="entry name" value="OTU"/>
    <property type="match status" value="1"/>
</dbReference>
<evidence type="ECO:0000259" key="4">
    <source>
        <dbReference type="PROSITE" id="PS50802"/>
    </source>
</evidence>
<organism evidence="5 6">
    <name type="scientific">Theobroma cacao</name>
    <name type="common">Cacao</name>
    <name type="synonym">Cocoa</name>
    <dbReference type="NCBI Taxonomy" id="3641"/>
    <lineage>
        <taxon>Eukaryota</taxon>
        <taxon>Viridiplantae</taxon>
        <taxon>Streptophyta</taxon>
        <taxon>Embryophyta</taxon>
        <taxon>Tracheophyta</taxon>
        <taxon>Spermatophyta</taxon>
        <taxon>Magnoliopsida</taxon>
        <taxon>eudicotyledons</taxon>
        <taxon>Gunneridae</taxon>
        <taxon>Pentapetalae</taxon>
        <taxon>rosids</taxon>
        <taxon>malvids</taxon>
        <taxon>Malvales</taxon>
        <taxon>Malvaceae</taxon>
        <taxon>Byttnerioideae</taxon>
        <taxon>Theobroma</taxon>
    </lineage>
</organism>
<keyword evidence="3" id="KW-0645">Protease</keyword>
<dbReference type="Proteomes" id="UP000026915">
    <property type="component" value="Chromosome 10"/>
</dbReference>
<evidence type="ECO:0000256" key="1">
    <source>
        <dbReference type="ARBA" id="ARBA00000707"/>
    </source>
</evidence>
<reference evidence="5 6" key="1">
    <citation type="journal article" date="2013" name="Genome Biol.">
        <title>The genome sequence of the most widely cultivated cacao type and its use to identify candidate genes regulating pod color.</title>
        <authorList>
            <person name="Motamayor J.C."/>
            <person name="Mockaitis K."/>
            <person name="Schmutz J."/>
            <person name="Haiminen N."/>
            <person name="Iii D.L."/>
            <person name="Cornejo O."/>
            <person name="Findley S.D."/>
            <person name="Zheng P."/>
            <person name="Utro F."/>
            <person name="Royaert S."/>
            <person name="Saski C."/>
            <person name="Jenkins J."/>
            <person name="Podicheti R."/>
            <person name="Zhao M."/>
            <person name="Scheffler B.E."/>
            <person name="Stack J.C."/>
            <person name="Feltus F.A."/>
            <person name="Mustiga G.M."/>
            <person name="Amores F."/>
            <person name="Phillips W."/>
            <person name="Marelli J.P."/>
            <person name="May G.D."/>
            <person name="Shapiro H."/>
            <person name="Ma J."/>
            <person name="Bustamante C.D."/>
            <person name="Schnell R.J."/>
            <person name="Main D."/>
            <person name="Gilbert D."/>
            <person name="Parida L."/>
            <person name="Kuhn D.N."/>
        </authorList>
    </citation>
    <scope>NUCLEOTIDE SEQUENCE [LARGE SCALE GENOMIC DNA]</scope>
    <source>
        <strain evidence="6">cv. Matina 1-6</strain>
    </source>
</reference>
<dbReference type="EC" id="3.4.19.12" evidence="3"/>
<sequence>MLGVLCARPPKPWILNSLSLIAHGGLAAHHHDSRLVEWPTHFADLSADDRRCRHHSTACRLGGSDGGAASIWHAILPCGGGGGGRRRGEVWKNVERKGEGSWNVAWDARPARWLHRPDSAWLLFGVCACLAPMIEFVDVNPDADDKIEGAELNLVSRLSADEKSSSSSSSVAAADNCKVTGVLADGRCLFRAIAHGACLRSGEDAPDENHQRELADELRAQVSLVVNELLKRREETEWFIEGDFDAYVKEIQQPYVWGGEPEILMASHVLKTPISVYMIPRSSSNLTKIAKYGEEYQKDKENPINVLFHGYGHYDILESLPEQNCAQVNT</sequence>
<accession>A0A061FNX4</accession>
<feature type="domain" description="OTU" evidence="4">
    <location>
        <begin position="177"/>
        <end position="320"/>
    </location>
</feature>
<gene>
    <name evidence="5" type="ORF">TCM_043657</name>
</gene>
<dbReference type="InterPro" id="IPR003323">
    <property type="entry name" value="OTU_dom"/>
</dbReference>